<dbReference type="OrthoDB" id="6430458at2759"/>
<organism evidence="3 4">
    <name type="scientific">Ancylostoma caninum</name>
    <name type="common">Dog hookworm</name>
    <dbReference type="NCBI Taxonomy" id="29170"/>
    <lineage>
        <taxon>Eukaryota</taxon>
        <taxon>Metazoa</taxon>
        <taxon>Ecdysozoa</taxon>
        <taxon>Nematoda</taxon>
        <taxon>Chromadorea</taxon>
        <taxon>Rhabditida</taxon>
        <taxon>Rhabditina</taxon>
        <taxon>Rhabditomorpha</taxon>
        <taxon>Strongyloidea</taxon>
        <taxon>Ancylostomatidae</taxon>
        <taxon>Ancylostomatinae</taxon>
        <taxon>Ancylostoma</taxon>
    </lineage>
</organism>
<accession>A0A368FXL8</accession>
<dbReference type="PANTHER" id="PTHR33050:SF7">
    <property type="entry name" value="RIBONUCLEASE H"/>
    <property type="match status" value="1"/>
</dbReference>
<dbReference type="InterPro" id="IPR043502">
    <property type="entry name" value="DNA/RNA_pol_sf"/>
</dbReference>
<dbReference type="Proteomes" id="UP000252519">
    <property type="component" value="Unassembled WGS sequence"/>
</dbReference>
<keyword evidence="3" id="KW-0695">RNA-directed DNA polymerase</keyword>
<keyword evidence="4" id="KW-1185">Reference proteome</keyword>
<dbReference type="STRING" id="29170.A0A368FXL8"/>
<dbReference type="Pfam" id="PF00078">
    <property type="entry name" value="RVT_1"/>
    <property type="match status" value="1"/>
</dbReference>
<feature type="domain" description="Reverse transcriptase" evidence="2">
    <location>
        <begin position="358"/>
        <end position="540"/>
    </location>
</feature>
<dbReference type="InterPro" id="IPR052055">
    <property type="entry name" value="Hepadnavirus_pol/RT"/>
</dbReference>
<evidence type="ECO:0000313" key="4">
    <source>
        <dbReference type="Proteomes" id="UP000252519"/>
    </source>
</evidence>
<reference evidence="3 4" key="1">
    <citation type="submission" date="2014-10" db="EMBL/GenBank/DDBJ databases">
        <title>Draft genome of the hookworm Ancylostoma caninum.</title>
        <authorList>
            <person name="Mitreva M."/>
        </authorList>
    </citation>
    <scope>NUCLEOTIDE SEQUENCE [LARGE SCALE GENOMIC DNA]</scope>
    <source>
        <strain evidence="3 4">Baltimore</strain>
    </source>
</reference>
<dbReference type="PROSITE" id="PS50878">
    <property type="entry name" value="RT_POL"/>
    <property type="match status" value="1"/>
</dbReference>
<evidence type="ECO:0000256" key="1">
    <source>
        <dbReference type="SAM" id="MobiDB-lite"/>
    </source>
</evidence>
<comment type="caution">
    <text evidence="3">The sequence shown here is derived from an EMBL/GenBank/DDBJ whole genome shotgun (WGS) entry which is preliminary data.</text>
</comment>
<dbReference type="CDD" id="cd09275">
    <property type="entry name" value="RNase_HI_RT_DIRS1"/>
    <property type="match status" value="1"/>
</dbReference>
<dbReference type="EMBL" id="JOJR01000512">
    <property type="protein sequence ID" value="RCN36934.1"/>
    <property type="molecule type" value="Genomic_DNA"/>
</dbReference>
<proteinExistence type="predicted"/>
<evidence type="ECO:0000259" key="2">
    <source>
        <dbReference type="PROSITE" id="PS50878"/>
    </source>
</evidence>
<feature type="compositionally biased region" description="Basic and acidic residues" evidence="1">
    <location>
        <begin position="9"/>
        <end position="26"/>
    </location>
</feature>
<dbReference type="InterPro" id="IPR000477">
    <property type="entry name" value="RT_dom"/>
</dbReference>
<name>A0A368FXL8_ANCCA</name>
<keyword evidence="3" id="KW-0808">Transferase</keyword>
<dbReference type="InterPro" id="IPR043128">
    <property type="entry name" value="Rev_trsase/Diguanyl_cyclase"/>
</dbReference>
<feature type="compositionally biased region" description="Low complexity" evidence="1">
    <location>
        <begin position="49"/>
        <end position="67"/>
    </location>
</feature>
<keyword evidence="3" id="KW-0548">Nucleotidyltransferase</keyword>
<dbReference type="GO" id="GO:0003964">
    <property type="term" value="F:RNA-directed DNA polymerase activity"/>
    <property type="evidence" value="ECO:0007669"/>
    <property type="project" value="UniProtKB-KW"/>
</dbReference>
<sequence length="920" mass="104649">MPSSLSGDELARLERELLGDRNKDDKPGEEETPSKPSESRKRRRRESTSSDSSSDASSDSTMSSDYSSESEVEDDIKRRGAEERKKNFFPLSPLEENPRIPERIDFAGAVKVAPEIARIEFKKLRTRVDIDPKLLEHFNKCAAGMIQVDEASLLADAEVLLNALNLMAISRNGAHEGRHERADLYIEQAMEVLAFGVEANVTRRRERFLRSFGVEPLKGVPNFHRFPVEEPARSADLPWNEVCPALMGTKLTTEIVEKSQCRKLTEALVKEAKSKRRETLMVREIISHPLKVQYKAGRLALFTRNWARITNDQWVVEAVQGYRLQFVGNPPPTSIQVPTSEQPLEFLGVEVAELLQKGAIQKIPWDTKVWLSRIFAVPKKDGRLRTVINLRPLNVYIKHNHFKLESLGMVRDLLEGDDFMVKIDMKDAYFAVPIHEQHRRFLAFQYGVDLFWFTALPFGLSSAPYVYTRIMKAAAAALRRQGIRLLVYLDDWIFFGNNSKSVLEDANKAMELSSNLGLTVNYEKSQLVPTQILEFLGLIIDSHNFLFKIPEQKAELIVKEAGSLLDRESVPLRCVSRFVGRVISISMASGISILFLRTLQSWLRGFKLTCSADYEAVHPLPPSCKSDLIWFTKRFHKFCSEPILVEEPSYVFTSDASDLGWGAIGPRGSTAGRWKPSERSWHINQKEMLACYFGLRCLGNDLTNCTVRLEMDNTTSVWYINKKGGTRSSRLNSLTREIWLWATRRKLRLLACFRPGTLNSEADWLSRNFTDASDFSLDPIVAMSLFAKWGVPEIDLFASRANRKCRRFYSFLPDPGACAVDAFAQDWSGIFGYAFPPFNMVGRVIRKAVRQHARIILVCPKWQAQSWWPLVSRYGKETLVLETLPKLLVDPQGSPHPCLRNSHFQLIACLIWVSSGEAMD</sequence>
<protein>
    <submittedName>
        <fullName evidence="3">Reverse transcriptase</fullName>
    </submittedName>
</protein>
<gene>
    <name evidence="3" type="ORF">ANCCAN_17175</name>
</gene>
<dbReference type="CDD" id="cd03714">
    <property type="entry name" value="RT_DIRS1"/>
    <property type="match status" value="1"/>
</dbReference>
<dbReference type="AlphaFoldDB" id="A0A368FXL8"/>
<dbReference type="SUPFAM" id="SSF56672">
    <property type="entry name" value="DNA/RNA polymerases"/>
    <property type="match status" value="1"/>
</dbReference>
<feature type="region of interest" description="Disordered" evidence="1">
    <location>
        <begin position="1"/>
        <end position="81"/>
    </location>
</feature>
<dbReference type="Gene3D" id="3.10.10.10">
    <property type="entry name" value="HIV Type 1 Reverse Transcriptase, subunit A, domain 1"/>
    <property type="match status" value="1"/>
</dbReference>
<evidence type="ECO:0000313" key="3">
    <source>
        <dbReference type="EMBL" id="RCN36934.1"/>
    </source>
</evidence>
<dbReference type="Gene3D" id="3.30.70.270">
    <property type="match status" value="1"/>
</dbReference>
<dbReference type="PANTHER" id="PTHR33050">
    <property type="entry name" value="REVERSE TRANSCRIPTASE DOMAIN-CONTAINING PROTEIN"/>
    <property type="match status" value="1"/>
</dbReference>